<name>A0A482XIR3_LAOST</name>
<organism evidence="1 2">
    <name type="scientific">Laodelphax striatellus</name>
    <name type="common">Small brown planthopper</name>
    <name type="synonym">Delphax striatella</name>
    <dbReference type="NCBI Taxonomy" id="195883"/>
    <lineage>
        <taxon>Eukaryota</taxon>
        <taxon>Metazoa</taxon>
        <taxon>Ecdysozoa</taxon>
        <taxon>Arthropoda</taxon>
        <taxon>Hexapoda</taxon>
        <taxon>Insecta</taxon>
        <taxon>Pterygota</taxon>
        <taxon>Neoptera</taxon>
        <taxon>Paraneoptera</taxon>
        <taxon>Hemiptera</taxon>
        <taxon>Auchenorrhyncha</taxon>
        <taxon>Fulgoroidea</taxon>
        <taxon>Delphacidae</taxon>
        <taxon>Criomorphinae</taxon>
        <taxon>Laodelphax</taxon>
    </lineage>
</organism>
<reference evidence="1 2" key="1">
    <citation type="journal article" date="2017" name="Gigascience">
        <title>Genome sequence of the small brown planthopper, Laodelphax striatellus.</title>
        <authorList>
            <person name="Zhu J."/>
            <person name="Jiang F."/>
            <person name="Wang X."/>
            <person name="Yang P."/>
            <person name="Bao Y."/>
            <person name="Zhao W."/>
            <person name="Wang W."/>
            <person name="Lu H."/>
            <person name="Wang Q."/>
            <person name="Cui N."/>
            <person name="Li J."/>
            <person name="Chen X."/>
            <person name="Luo L."/>
            <person name="Yu J."/>
            <person name="Kang L."/>
            <person name="Cui F."/>
        </authorList>
    </citation>
    <scope>NUCLEOTIDE SEQUENCE [LARGE SCALE GENOMIC DNA]</scope>
    <source>
        <strain evidence="1">Lst14</strain>
    </source>
</reference>
<protein>
    <submittedName>
        <fullName evidence="1">Uncharacterized protein</fullName>
    </submittedName>
</protein>
<proteinExistence type="predicted"/>
<sequence>MGENIAGDYFCGGLNPFPRWCGGSDEVVEGSSSQEELIAESLLLSPPQPSLTSQQPALLLPDPDMTVMLLCPSTFNLKPAKPAHYSIIVNFH</sequence>
<accession>A0A482XIR3</accession>
<evidence type="ECO:0000313" key="2">
    <source>
        <dbReference type="Proteomes" id="UP000291343"/>
    </source>
</evidence>
<comment type="caution">
    <text evidence="1">The sequence shown here is derived from an EMBL/GenBank/DDBJ whole genome shotgun (WGS) entry which is preliminary data.</text>
</comment>
<dbReference type="EMBL" id="QKKF02007569">
    <property type="protein sequence ID" value="RZF45945.1"/>
    <property type="molecule type" value="Genomic_DNA"/>
</dbReference>
<gene>
    <name evidence="1" type="ORF">LSTR_LSTR008322</name>
</gene>
<keyword evidence="2" id="KW-1185">Reference proteome</keyword>
<dbReference type="Proteomes" id="UP000291343">
    <property type="component" value="Unassembled WGS sequence"/>
</dbReference>
<dbReference type="InParanoid" id="A0A482XIR3"/>
<dbReference type="AlphaFoldDB" id="A0A482XIR3"/>
<evidence type="ECO:0000313" key="1">
    <source>
        <dbReference type="EMBL" id="RZF45945.1"/>
    </source>
</evidence>